<dbReference type="InterPro" id="IPR010629">
    <property type="entry name" value="Ins_allergen"/>
</dbReference>
<name>A0A6P3XYH2_DINQU</name>
<gene>
    <name evidence="3" type="primary">LOC106748777</name>
</gene>
<dbReference type="KEGG" id="dqu:106748777"/>
<dbReference type="GeneID" id="106748777"/>
<dbReference type="RefSeq" id="XP_014483127.1">
    <property type="nucleotide sequence ID" value="XM_014627641.1"/>
</dbReference>
<organism evidence="2 3">
    <name type="scientific">Dinoponera quadriceps</name>
    <name type="common">South American ant</name>
    <dbReference type="NCBI Taxonomy" id="609295"/>
    <lineage>
        <taxon>Eukaryota</taxon>
        <taxon>Metazoa</taxon>
        <taxon>Ecdysozoa</taxon>
        <taxon>Arthropoda</taxon>
        <taxon>Hexapoda</taxon>
        <taxon>Insecta</taxon>
        <taxon>Pterygota</taxon>
        <taxon>Neoptera</taxon>
        <taxon>Endopterygota</taxon>
        <taxon>Hymenoptera</taxon>
        <taxon>Apocrita</taxon>
        <taxon>Aculeata</taxon>
        <taxon>Formicoidea</taxon>
        <taxon>Formicidae</taxon>
        <taxon>Ponerinae</taxon>
        <taxon>Ponerini</taxon>
        <taxon>Dinoponera</taxon>
    </lineage>
</organism>
<dbReference type="Proteomes" id="UP000515204">
    <property type="component" value="Unplaced"/>
</dbReference>
<evidence type="ECO:0000313" key="3">
    <source>
        <dbReference type="RefSeq" id="XP_014483127.1"/>
    </source>
</evidence>
<dbReference type="AlphaFoldDB" id="A0A6P3XYH2"/>
<dbReference type="Pfam" id="PF06757">
    <property type="entry name" value="Ins_allergen_rp"/>
    <property type="match status" value="3"/>
</dbReference>
<protein>
    <submittedName>
        <fullName evidence="3">Uncharacterized protein LOC106748777</fullName>
    </submittedName>
</protein>
<reference evidence="3" key="1">
    <citation type="submission" date="2025-08" db="UniProtKB">
        <authorList>
            <consortium name="RefSeq"/>
        </authorList>
    </citation>
    <scope>IDENTIFICATION</scope>
</reference>
<evidence type="ECO:0000256" key="1">
    <source>
        <dbReference type="SAM" id="SignalP"/>
    </source>
</evidence>
<feature type="chain" id="PRO_5028430952" evidence="1">
    <location>
        <begin position="17"/>
        <end position="653"/>
    </location>
</feature>
<proteinExistence type="predicted"/>
<keyword evidence="2" id="KW-1185">Reference proteome</keyword>
<accession>A0A6P3XYH2</accession>
<sequence length="653" mass="74402">MKFALALLALVATASAKIEIPNFGRGQLYKDIQEFLDLMPTDEMFAIAVKYVTEDAEFQRLFTFLQSPEFKSLTADVEALKEIRTLMDYIHHAGIDIYKIVNGLNDLLGLAHLTPPDDGAAYKNYKTNGIRGFLDEIEAILPIKELQALYDKKLKESKAFADFINQLKSPNFQEIVNKVYAHPTVQKLLDEARKAGVDLKAVREALETILGIKIPGLFTYTDMHIMKFSLALFAILAVIGFGQAHNLPDFGKGPLHEDIQNFLDLIPMEDIAGIFLDYMENDAEFKQFADFVKASNGQVLRDLMIDVEAVPEVINLLNFLQKEGVDIYTIVNVINQILGIKELTPPTYFATTMKRTGGLAGFFKDVKVLIDYNKFIHYYVERMENSPAFVRFVQQLKSNNFQQVVNKVYVSKSFQTILTYLKDRGVNTRIVAEIMYIVLGITVPKHTLMPVAFERSLFEELQDFVRLLPLEKFFEITTEYALNDEKVQKAVAFILTPEFHDLLRDVEALKEHQNLIVFLEKAGIPAIEMIKVFHQAIGMGDYVPPKIDDMFKSQFEVQKVGEGLKAMLNDLEAIIPKEKLQELYNEKMKTTNVFSDFVKKVTSPDMKKIIFNLYGHPTYIKLVTKCMDQGLDLKALSDFYKKIVPIPIPTPVF</sequence>
<keyword evidence="1" id="KW-0732">Signal</keyword>
<feature type="signal peptide" evidence="1">
    <location>
        <begin position="1"/>
        <end position="16"/>
    </location>
</feature>
<evidence type="ECO:0000313" key="2">
    <source>
        <dbReference type="Proteomes" id="UP000515204"/>
    </source>
</evidence>
<dbReference type="PANTHER" id="PTHR21163:SF1">
    <property type="entry name" value="PROTEIN G12"/>
    <property type="match status" value="1"/>
</dbReference>
<dbReference type="PANTHER" id="PTHR21163">
    <property type="entry name" value="PROTEIN G12"/>
    <property type="match status" value="1"/>
</dbReference>
<dbReference type="OrthoDB" id="7882129at2759"/>